<comment type="caution">
    <text evidence="1">The sequence shown here is derived from an EMBL/GenBank/DDBJ whole genome shotgun (WGS) entry which is preliminary data.</text>
</comment>
<dbReference type="NCBIfam" id="NF047593">
    <property type="entry name" value="IS66_ISAeme5_TnpA"/>
    <property type="match status" value="1"/>
</dbReference>
<sequence>MSKKHEFQLQRWKLLIEDRIKSGMKVRDWCDANGVTKDAYYYWLAKLREEHYEEAVQSLSTEKISTNTFVELPMPKQSCQIQPTLQNVIHQPAAVIQKDSIRMEIFPEIPALLLEQLLKAVGDV</sequence>
<reference evidence="1 2" key="1">
    <citation type="submission" date="2019-07" db="EMBL/GenBank/DDBJ databases">
        <title>Draft genome sequences of 15 bacterial species constituting the stable defined intestinal microbiota of the GM15 gnotobiotic mouse model.</title>
        <authorList>
            <person name="Elie C."/>
            <person name="Mathieu A."/>
            <person name="Saliou A."/>
            <person name="Darnaud M."/>
            <person name="Leulier F."/>
            <person name="Tamellini A."/>
        </authorList>
    </citation>
    <scope>NUCLEOTIDE SEQUENCE [LARGE SCALE GENOMIC DNA]</scope>
    <source>
        <strain evidence="2">ASF 502</strain>
    </source>
</reference>
<gene>
    <name evidence="1" type="ORF">FMM80_20930</name>
</gene>
<evidence type="ECO:0000313" key="2">
    <source>
        <dbReference type="Proteomes" id="UP000474104"/>
    </source>
</evidence>
<dbReference type="Proteomes" id="UP000474104">
    <property type="component" value="Unassembled WGS sequence"/>
</dbReference>
<organism evidence="1 2">
    <name type="scientific">Schaedlerella arabinosiphila</name>
    <dbReference type="NCBI Taxonomy" id="2044587"/>
    <lineage>
        <taxon>Bacteria</taxon>
        <taxon>Bacillati</taxon>
        <taxon>Bacillota</taxon>
        <taxon>Clostridia</taxon>
        <taxon>Lachnospirales</taxon>
        <taxon>Lachnospiraceae</taxon>
        <taxon>Schaedlerella</taxon>
    </lineage>
</organism>
<dbReference type="OrthoDB" id="9808061at2"/>
<name>A0A9X5CAB0_9FIRM</name>
<dbReference type="RefSeq" id="WP_004068278.1">
    <property type="nucleotide sequence ID" value="NZ_VIRB01000129.1"/>
</dbReference>
<accession>A0A9X5CAB0</accession>
<protein>
    <recommendedName>
        <fullName evidence="3">IS66 family insertion sequence element accessory protein TnpB</fullName>
    </recommendedName>
</protein>
<proteinExistence type="predicted"/>
<evidence type="ECO:0000313" key="1">
    <source>
        <dbReference type="EMBL" id="NDO70984.1"/>
    </source>
</evidence>
<dbReference type="AlphaFoldDB" id="A0A9X5CAB0"/>
<dbReference type="EMBL" id="VIRB01000129">
    <property type="protein sequence ID" value="NDO70984.1"/>
    <property type="molecule type" value="Genomic_DNA"/>
</dbReference>
<evidence type="ECO:0008006" key="3">
    <source>
        <dbReference type="Google" id="ProtNLM"/>
    </source>
</evidence>